<dbReference type="GO" id="GO:0004553">
    <property type="term" value="F:hydrolase activity, hydrolyzing O-glycosyl compounds"/>
    <property type="evidence" value="ECO:0007669"/>
    <property type="project" value="InterPro"/>
</dbReference>
<evidence type="ECO:0000313" key="3">
    <source>
        <dbReference type="Proteomes" id="UP000673975"/>
    </source>
</evidence>
<dbReference type="AlphaFoldDB" id="A0A8J7RU48"/>
<protein>
    <submittedName>
        <fullName evidence="2">UDP-N-acetylglucosamine 2-epimerase (Hydrolyzing)</fullName>
        <ecNumber evidence="2">3.2.1.183</ecNumber>
    </submittedName>
</protein>
<keyword evidence="3" id="KW-1185">Reference proteome</keyword>
<dbReference type="Gene3D" id="3.40.50.2000">
    <property type="entry name" value="Glycogen Phosphorylase B"/>
    <property type="match status" value="2"/>
</dbReference>
<dbReference type="NCBIfam" id="TIGR03568">
    <property type="entry name" value="NeuC_NnaA"/>
    <property type="match status" value="1"/>
</dbReference>
<dbReference type="SUPFAM" id="SSF53756">
    <property type="entry name" value="UDP-Glycosyltransferase/glycogen phosphorylase"/>
    <property type="match status" value="1"/>
</dbReference>
<dbReference type="InterPro" id="IPR003331">
    <property type="entry name" value="UDP_GlcNAc_Epimerase_2_dom"/>
</dbReference>
<dbReference type="InterPro" id="IPR020004">
    <property type="entry name" value="UDP-GlcNAc_Epase"/>
</dbReference>
<evidence type="ECO:0000259" key="1">
    <source>
        <dbReference type="Pfam" id="PF02350"/>
    </source>
</evidence>
<feature type="domain" description="UDP-N-acetylglucosamine 2-epimerase" evidence="1">
    <location>
        <begin position="24"/>
        <end position="371"/>
    </location>
</feature>
<dbReference type="GO" id="GO:0006047">
    <property type="term" value="P:UDP-N-acetylglucosamine metabolic process"/>
    <property type="evidence" value="ECO:0007669"/>
    <property type="project" value="InterPro"/>
</dbReference>
<dbReference type="EMBL" id="JAFIDN010000018">
    <property type="protein sequence ID" value="MBP3193949.1"/>
    <property type="molecule type" value="Genomic_DNA"/>
</dbReference>
<keyword evidence="2" id="KW-0326">Glycosidase</keyword>
<dbReference type="EC" id="3.2.1.183" evidence="2"/>
<sequence>MSRKICVFTGTRAEYGLLEPLISELRNEAGVELQLLVTGMHLSPEFGLTHQEIDAAGCHQVEKVEILLSSDSPVGISKAMGLGMISFSEALQRLEPDLLIGVGDRFELLAAAAAATVMRIPIAHIHGGETTEGAMDESFRHAITKMSHWHFASTEIYRNRIIRMGEHPDRVFNTGAPGIDNIRRMELMSVTGLEKELPFRITDNTLLVTFHPVTLEAQTAGSQFGKLLDAIDQAGDVRVVFTKPNADTGGRIIISMIDDYVKKNPGKAVSFVSMGQKRYLSALKHAACIVGNSSSGIIEAPSLKTGTVNIGNRQKGRVRAESVIDCEPDSDAIASAIKTCLSTEFRSKLGNITNPYESQGEMTSRKIARVLLSSPPDGPVMKSFYDLKT</sequence>
<keyword evidence="2" id="KW-0378">Hydrolase</keyword>
<evidence type="ECO:0000313" key="2">
    <source>
        <dbReference type="EMBL" id="MBP3193949.1"/>
    </source>
</evidence>
<gene>
    <name evidence="2" type="primary">neuC</name>
    <name evidence="2" type="ORF">NATSA_14825</name>
</gene>
<dbReference type="PANTHER" id="PTHR43174">
    <property type="entry name" value="UDP-N-ACETYLGLUCOSAMINE 2-EPIMERASE"/>
    <property type="match status" value="1"/>
</dbReference>
<comment type="caution">
    <text evidence="2">The sequence shown here is derived from an EMBL/GenBank/DDBJ whole genome shotgun (WGS) entry which is preliminary data.</text>
</comment>
<accession>A0A8J7RU48</accession>
<dbReference type="Proteomes" id="UP000673975">
    <property type="component" value="Unassembled WGS sequence"/>
</dbReference>
<dbReference type="RefSeq" id="WP_210513409.1">
    <property type="nucleotide sequence ID" value="NZ_JAFIDN010000018.1"/>
</dbReference>
<dbReference type="Pfam" id="PF02350">
    <property type="entry name" value="Epimerase_2"/>
    <property type="match status" value="1"/>
</dbReference>
<name>A0A8J7RU48_9BACT</name>
<dbReference type="CDD" id="cd03786">
    <property type="entry name" value="GTB_UDP-GlcNAc_2-Epimerase"/>
    <property type="match status" value="1"/>
</dbReference>
<proteinExistence type="predicted"/>
<dbReference type="InterPro" id="IPR029767">
    <property type="entry name" value="WecB-like"/>
</dbReference>
<organism evidence="2 3">
    <name type="scientific">Natronogracilivirga saccharolytica</name>
    <dbReference type="NCBI Taxonomy" id="2812953"/>
    <lineage>
        <taxon>Bacteria</taxon>
        <taxon>Pseudomonadati</taxon>
        <taxon>Balneolota</taxon>
        <taxon>Balneolia</taxon>
        <taxon>Balneolales</taxon>
        <taxon>Cyclonatronaceae</taxon>
        <taxon>Natronogracilivirga</taxon>
    </lineage>
</organism>
<dbReference type="PANTHER" id="PTHR43174:SF3">
    <property type="entry name" value="UDP-N-ACETYLGLUCOSAMINE 2-EPIMERASE"/>
    <property type="match status" value="1"/>
</dbReference>
<reference evidence="2" key="1">
    <citation type="submission" date="2021-02" db="EMBL/GenBank/DDBJ databases">
        <title>Natronogracilivirga saccharolytica gen. nov. sp. nov. a new anaerobic, haloalkiliphilic carbohydrate-fermenting bacterium from soda lake and proposing of Cyclonatronumiaceae fam. nov. in the phylum Balneolaeota.</title>
        <authorList>
            <person name="Zhilina T.N."/>
            <person name="Sorokin D.Y."/>
            <person name="Zavarzina D.G."/>
            <person name="Toshchakov S.V."/>
            <person name="Kublanov I.V."/>
        </authorList>
    </citation>
    <scope>NUCLEOTIDE SEQUENCE</scope>
    <source>
        <strain evidence="2">Z-1702</strain>
    </source>
</reference>